<keyword evidence="2" id="KW-1185">Reference proteome</keyword>
<evidence type="ECO:0008006" key="3">
    <source>
        <dbReference type="Google" id="ProtNLM"/>
    </source>
</evidence>
<reference evidence="1" key="1">
    <citation type="journal article" date="2023" name="Insect Mol. Biol.">
        <title>Genome sequencing provides insights into the evolution of gene families encoding plant cell wall-degrading enzymes in longhorned beetles.</title>
        <authorList>
            <person name="Shin N.R."/>
            <person name="Okamura Y."/>
            <person name="Kirsch R."/>
            <person name="Pauchet Y."/>
        </authorList>
    </citation>
    <scope>NUCLEOTIDE SEQUENCE</scope>
    <source>
        <strain evidence="1">MMC_N1</strain>
    </source>
</reference>
<sequence>MAPQKTEAIILKGPWKQRAGVCFELDNATIEPARTIRYLGINFDDRGKFAKHIEKMVTKAEARIGSLTRIMPNIGGPKSCKREVIWGTVQSILLFGAPIWYREMTIKKYREMMIKTQRKMLLRVASAYRTVSTKAVQVITGIPPIELLVEERKYIHDRPDGQTKQAKVVARQITLDKWQTKWDETQNVAQWTKMLIPDVRRWVRCNHRNIDYYMSQILTDHGSFKLFAQHIGKATGIRM</sequence>
<dbReference type="EMBL" id="JAPWTJ010002217">
    <property type="protein sequence ID" value="KAJ8967271.1"/>
    <property type="molecule type" value="Genomic_DNA"/>
</dbReference>
<evidence type="ECO:0000313" key="2">
    <source>
        <dbReference type="Proteomes" id="UP001162164"/>
    </source>
</evidence>
<protein>
    <recommendedName>
        <fullName evidence="3">Reverse transcriptase</fullName>
    </recommendedName>
</protein>
<dbReference type="Proteomes" id="UP001162164">
    <property type="component" value="Unassembled WGS sequence"/>
</dbReference>
<proteinExistence type="predicted"/>
<accession>A0ABQ9IX79</accession>
<name>A0ABQ9IX79_9CUCU</name>
<evidence type="ECO:0000313" key="1">
    <source>
        <dbReference type="EMBL" id="KAJ8967271.1"/>
    </source>
</evidence>
<organism evidence="1 2">
    <name type="scientific">Molorchus minor</name>
    <dbReference type="NCBI Taxonomy" id="1323400"/>
    <lineage>
        <taxon>Eukaryota</taxon>
        <taxon>Metazoa</taxon>
        <taxon>Ecdysozoa</taxon>
        <taxon>Arthropoda</taxon>
        <taxon>Hexapoda</taxon>
        <taxon>Insecta</taxon>
        <taxon>Pterygota</taxon>
        <taxon>Neoptera</taxon>
        <taxon>Endopterygota</taxon>
        <taxon>Coleoptera</taxon>
        <taxon>Polyphaga</taxon>
        <taxon>Cucujiformia</taxon>
        <taxon>Chrysomeloidea</taxon>
        <taxon>Cerambycidae</taxon>
        <taxon>Lamiinae</taxon>
        <taxon>Monochamini</taxon>
        <taxon>Molorchus</taxon>
    </lineage>
</organism>
<comment type="caution">
    <text evidence="1">The sequence shown here is derived from an EMBL/GenBank/DDBJ whole genome shotgun (WGS) entry which is preliminary data.</text>
</comment>
<gene>
    <name evidence="1" type="ORF">NQ317_000181</name>
</gene>